<keyword evidence="1" id="KW-1133">Transmembrane helix</keyword>
<organism evidence="2">
    <name type="scientific">Arundo donax</name>
    <name type="common">Giant reed</name>
    <name type="synonym">Donax arundinaceus</name>
    <dbReference type="NCBI Taxonomy" id="35708"/>
    <lineage>
        <taxon>Eukaryota</taxon>
        <taxon>Viridiplantae</taxon>
        <taxon>Streptophyta</taxon>
        <taxon>Embryophyta</taxon>
        <taxon>Tracheophyta</taxon>
        <taxon>Spermatophyta</taxon>
        <taxon>Magnoliopsida</taxon>
        <taxon>Liliopsida</taxon>
        <taxon>Poales</taxon>
        <taxon>Poaceae</taxon>
        <taxon>PACMAD clade</taxon>
        <taxon>Arundinoideae</taxon>
        <taxon>Arundineae</taxon>
        <taxon>Arundo</taxon>
    </lineage>
</organism>
<sequence length="44" mass="4966">MRNVVTSITITTAVPYAFPIWLWFLNPAVTAMQRIISIQLISGM</sequence>
<dbReference type="EMBL" id="GBRH01165341">
    <property type="protein sequence ID" value="JAE32555.1"/>
    <property type="molecule type" value="Transcribed_RNA"/>
</dbReference>
<name>A0A0A9H5R9_ARUDO</name>
<proteinExistence type="predicted"/>
<evidence type="ECO:0000313" key="2">
    <source>
        <dbReference type="EMBL" id="JAE32555.1"/>
    </source>
</evidence>
<protein>
    <submittedName>
        <fullName evidence="2">Uncharacterized protein</fullName>
    </submittedName>
</protein>
<keyword evidence="1" id="KW-0472">Membrane</keyword>
<accession>A0A0A9H5R9</accession>
<feature type="transmembrane region" description="Helical" evidence="1">
    <location>
        <begin position="6"/>
        <end position="25"/>
    </location>
</feature>
<evidence type="ECO:0000256" key="1">
    <source>
        <dbReference type="SAM" id="Phobius"/>
    </source>
</evidence>
<reference evidence="2" key="1">
    <citation type="submission" date="2014-09" db="EMBL/GenBank/DDBJ databases">
        <authorList>
            <person name="Magalhaes I.L.F."/>
            <person name="Oliveira U."/>
            <person name="Santos F.R."/>
            <person name="Vidigal T.H.D.A."/>
            <person name="Brescovit A.D."/>
            <person name="Santos A.J."/>
        </authorList>
    </citation>
    <scope>NUCLEOTIDE SEQUENCE</scope>
    <source>
        <tissue evidence="2">Shoot tissue taken approximately 20 cm above the soil surface</tissue>
    </source>
</reference>
<dbReference type="AlphaFoldDB" id="A0A0A9H5R9"/>
<reference evidence="2" key="2">
    <citation type="journal article" date="2015" name="Data Brief">
        <title>Shoot transcriptome of the giant reed, Arundo donax.</title>
        <authorList>
            <person name="Barrero R.A."/>
            <person name="Guerrero F.D."/>
            <person name="Moolhuijzen P."/>
            <person name="Goolsby J.A."/>
            <person name="Tidwell J."/>
            <person name="Bellgard S.E."/>
            <person name="Bellgard M.I."/>
        </authorList>
    </citation>
    <scope>NUCLEOTIDE SEQUENCE</scope>
    <source>
        <tissue evidence="2">Shoot tissue taken approximately 20 cm above the soil surface</tissue>
    </source>
</reference>
<keyword evidence="1" id="KW-0812">Transmembrane</keyword>